<keyword evidence="2" id="KW-1185">Reference proteome</keyword>
<proteinExistence type="predicted"/>
<accession>F6D0Y3</accession>
<dbReference type="HOGENOM" id="CLU_104554_0_0_6"/>
<dbReference type="OrthoDB" id="5572566at2"/>
<dbReference type="Pfam" id="PF22011">
    <property type="entry name" value="DUF6931"/>
    <property type="match status" value="1"/>
</dbReference>
<gene>
    <name evidence="1" type="ordered locus">Mar181_0650</name>
</gene>
<evidence type="ECO:0000313" key="1">
    <source>
        <dbReference type="EMBL" id="AEF53706.1"/>
    </source>
</evidence>
<dbReference type="Proteomes" id="UP000009230">
    <property type="component" value="Chromosome"/>
</dbReference>
<dbReference type="eggNOG" id="ENOG5033001">
    <property type="taxonomic scope" value="Bacteria"/>
</dbReference>
<dbReference type="RefSeq" id="WP_013795183.1">
    <property type="nucleotide sequence ID" value="NC_015559.1"/>
</dbReference>
<dbReference type="KEGG" id="mpc:Mar181_0650"/>
<evidence type="ECO:0000313" key="2">
    <source>
        <dbReference type="Proteomes" id="UP000009230"/>
    </source>
</evidence>
<organism evidence="1 2">
    <name type="scientific">Marinomonas posidonica (strain CECT 7376 / NCIMB 14433 / IVIA-Po-181)</name>
    <dbReference type="NCBI Taxonomy" id="491952"/>
    <lineage>
        <taxon>Bacteria</taxon>
        <taxon>Pseudomonadati</taxon>
        <taxon>Pseudomonadota</taxon>
        <taxon>Gammaproteobacteria</taxon>
        <taxon>Oceanospirillales</taxon>
        <taxon>Oceanospirillaceae</taxon>
        <taxon>Marinomonas</taxon>
    </lineage>
</organism>
<protein>
    <submittedName>
        <fullName evidence="1">Uncharacterized protein</fullName>
    </submittedName>
</protein>
<dbReference type="STRING" id="491952.Mar181_0650"/>
<reference evidence="1 2" key="1">
    <citation type="journal article" date="2012" name="Stand. Genomic Sci.">
        <title>Complete genome sequence of Marinomonas posidonica type strain (IVIA-Po-181(T)).</title>
        <authorList>
            <person name="Lucas-Elio P."/>
            <person name="Goodwin L."/>
            <person name="Woyke T."/>
            <person name="Pitluck S."/>
            <person name="Nolan M."/>
            <person name="Kyrpides N.C."/>
            <person name="Detter J.C."/>
            <person name="Copeland A."/>
            <person name="Lu M."/>
            <person name="Bruce D."/>
            <person name="Detter C."/>
            <person name="Tapia R."/>
            <person name="Han S."/>
            <person name="Land M.L."/>
            <person name="Ivanova N."/>
            <person name="Mikhailova N."/>
            <person name="Johnston A.W."/>
            <person name="Sanchez-Amat A."/>
        </authorList>
    </citation>
    <scope>NUCLEOTIDE SEQUENCE [LARGE SCALE GENOMIC DNA]</scope>
    <source>
        <strain evidence="2">CECT 7376 / NCIMB 14433 / IVIA-Po-181</strain>
    </source>
</reference>
<sequence length="195" mass="21994">MFKKIPYQDSSAILRHVKLSEEAAKLVDVGAAPADVIDLLTDAALYIDLTHFFCHALPMREVIWWTCNSLELRNDDWTVAELRTIQECKQWVKEPQEGLRRRIEQQMQKIKNDRAVRWLAQAVVWNGSGSIVPVGFPVVMPAEFLYAKAAAGAINTAAVLPEWKGYQKFYQSTFSMALDLAKGGPGLMKNRIGDK</sequence>
<dbReference type="AlphaFoldDB" id="F6D0Y3"/>
<dbReference type="InterPro" id="IPR053855">
    <property type="entry name" value="DUF6931"/>
</dbReference>
<name>F6D0Y3_MARPP</name>
<dbReference type="EMBL" id="CP002771">
    <property type="protein sequence ID" value="AEF53706.1"/>
    <property type="molecule type" value="Genomic_DNA"/>
</dbReference>